<protein>
    <recommendedName>
        <fullName evidence="3">Ysc84 actin-binding domain-containing protein</fullName>
    </recommendedName>
</protein>
<dbReference type="EMBL" id="JACXWD010000053">
    <property type="protein sequence ID" value="MBD3869012.1"/>
    <property type="molecule type" value="Genomic_DNA"/>
</dbReference>
<dbReference type="AlphaFoldDB" id="A0A8J7CDP6"/>
<proteinExistence type="predicted"/>
<evidence type="ECO:0000313" key="1">
    <source>
        <dbReference type="EMBL" id="MBD3869012.1"/>
    </source>
</evidence>
<name>A0A8J7CDP6_9BACT</name>
<evidence type="ECO:0008006" key="3">
    <source>
        <dbReference type="Google" id="ProtNLM"/>
    </source>
</evidence>
<reference evidence="1 2" key="1">
    <citation type="submission" date="2020-08" db="EMBL/GenBank/DDBJ databases">
        <title>Acidobacteriota in marine sediments use diverse sulfur dissimilation pathways.</title>
        <authorList>
            <person name="Wasmund K."/>
        </authorList>
    </citation>
    <scope>NUCLEOTIDE SEQUENCE [LARGE SCALE GENOMIC DNA]</scope>
    <source>
        <strain evidence="1">MAG AM4</strain>
    </source>
</reference>
<gene>
    <name evidence="1" type="ORF">IFK94_12870</name>
</gene>
<sequence length="183" mass="19577">MRKVIVLLVVFALCILPASSKGLKKASPEEKRARINEMADATIQELLADNPGAAELFAKAYGYAVFDNLKLSLMISGGGGQGVAVNKSSGGRTYMKMGTVGLNIGLGGQKYQLVFLFQDSKRFNDFVEHGWQADAQANAVAGTEGVSKGTTFKNGMAVYQITEAGLMLQADIAGTKYWKSKLN</sequence>
<dbReference type="Proteomes" id="UP000648239">
    <property type="component" value="Unassembled WGS sequence"/>
</dbReference>
<evidence type="ECO:0000313" key="2">
    <source>
        <dbReference type="Proteomes" id="UP000648239"/>
    </source>
</evidence>
<comment type="caution">
    <text evidence="1">The sequence shown here is derived from an EMBL/GenBank/DDBJ whole genome shotgun (WGS) entry which is preliminary data.</text>
</comment>
<accession>A0A8J7CDP6</accession>
<organism evidence="1 2">
    <name type="scientific">Candidatus Polarisedimenticola svalbardensis</name>
    <dbReference type="NCBI Taxonomy" id="2886004"/>
    <lineage>
        <taxon>Bacteria</taxon>
        <taxon>Pseudomonadati</taxon>
        <taxon>Acidobacteriota</taxon>
        <taxon>Candidatus Polarisedimenticolia</taxon>
        <taxon>Candidatus Polarisedimenticolales</taxon>
        <taxon>Candidatus Polarisedimenticolaceae</taxon>
        <taxon>Candidatus Polarisedimenticola</taxon>
    </lineage>
</organism>